<evidence type="ECO:0000313" key="3">
    <source>
        <dbReference type="Proteomes" id="UP001163823"/>
    </source>
</evidence>
<dbReference type="AlphaFoldDB" id="A0AAD7VMW9"/>
<reference evidence="2 3" key="1">
    <citation type="journal article" date="2023" name="Science">
        <title>Elucidation of the pathway for biosynthesis of saponin adjuvants from the soapbark tree.</title>
        <authorList>
            <person name="Reed J."/>
            <person name="Orme A."/>
            <person name="El-Demerdash A."/>
            <person name="Owen C."/>
            <person name="Martin L.B.B."/>
            <person name="Misra R.C."/>
            <person name="Kikuchi S."/>
            <person name="Rejzek M."/>
            <person name="Martin A.C."/>
            <person name="Harkess A."/>
            <person name="Leebens-Mack J."/>
            <person name="Louveau T."/>
            <person name="Stephenson M.J."/>
            <person name="Osbourn A."/>
        </authorList>
    </citation>
    <scope>NUCLEOTIDE SEQUENCE [LARGE SCALE GENOMIC DNA]</scope>
    <source>
        <strain evidence="2">S10</strain>
    </source>
</reference>
<protein>
    <submittedName>
        <fullName evidence="2">Structural maintenance of chromosomes protein like</fullName>
    </submittedName>
</protein>
<dbReference type="GO" id="GO:0006950">
    <property type="term" value="P:response to stress"/>
    <property type="evidence" value="ECO:0007669"/>
    <property type="project" value="TreeGrafter"/>
</dbReference>
<evidence type="ECO:0000313" key="2">
    <source>
        <dbReference type="EMBL" id="KAJ7981565.1"/>
    </source>
</evidence>
<keyword evidence="3" id="KW-1185">Reference proteome</keyword>
<sequence length="391" mass="43613">MTTMDVKGITWVGNIYQKFEAMCLEVEEMMYEDTVKYVENQVQTVGASVKKFYSDVMEDLLPPTSMDSDPKMASKMLTEPNSDVGVCKKSNGSLKEKPVNIHQEKLMKESTVIAHLNKDASQVKAFDGFCKDDVLITSSYDNSVKEESTPYSKQCGHGDTHTTSNLGINENQEKTKNPLTGTFGTSIERDICRESSLCEVLEENHEVPSHHGSVEFTKGRPIILVKSVDNVEKDTGRSSSSGLPGQPNGISMDKEARFNNYADSMVVLSHADGSDFDAIETDSEVEPVHETVEQADKLKLEETCVMVNGYELPIDPQTGSAQRPYKKKIRHAFSSRMKSGRKQEHEQLAVWYGNSAKANEDHVQNLIPTPAVVNPNRSLLPDTCEYEWELI</sequence>
<proteinExistence type="predicted"/>
<dbReference type="PANTHER" id="PTHR34659:SF8">
    <property type="entry name" value="(RAPE) HYPOTHETICAL PROTEIN"/>
    <property type="match status" value="1"/>
</dbReference>
<accession>A0AAD7VMW9</accession>
<dbReference type="InterPro" id="IPR053273">
    <property type="entry name" value="CST_Regulator"/>
</dbReference>
<name>A0AAD7VMW9_QUISA</name>
<dbReference type="EMBL" id="JARAOO010000001">
    <property type="protein sequence ID" value="KAJ7981565.1"/>
    <property type="molecule type" value="Genomic_DNA"/>
</dbReference>
<dbReference type="Proteomes" id="UP001163823">
    <property type="component" value="Chromosome 1"/>
</dbReference>
<comment type="caution">
    <text evidence="2">The sequence shown here is derived from an EMBL/GenBank/DDBJ whole genome shotgun (WGS) entry which is preliminary data.</text>
</comment>
<evidence type="ECO:0000256" key="1">
    <source>
        <dbReference type="SAM" id="MobiDB-lite"/>
    </source>
</evidence>
<dbReference type="GO" id="GO:0005776">
    <property type="term" value="C:autophagosome"/>
    <property type="evidence" value="ECO:0007669"/>
    <property type="project" value="TreeGrafter"/>
</dbReference>
<feature type="region of interest" description="Disordered" evidence="1">
    <location>
        <begin position="147"/>
        <end position="182"/>
    </location>
</feature>
<gene>
    <name evidence="2" type="ORF">O6P43_000810</name>
</gene>
<dbReference type="PANTHER" id="PTHR34659">
    <property type="entry name" value="BNAA05G11610D PROTEIN"/>
    <property type="match status" value="1"/>
</dbReference>
<dbReference type="GO" id="GO:0061908">
    <property type="term" value="C:phagophore"/>
    <property type="evidence" value="ECO:0007669"/>
    <property type="project" value="TreeGrafter"/>
</dbReference>
<organism evidence="2 3">
    <name type="scientific">Quillaja saponaria</name>
    <name type="common">Soap bark tree</name>
    <dbReference type="NCBI Taxonomy" id="32244"/>
    <lineage>
        <taxon>Eukaryota</taxon>
        <taxon>Viridiplantae</taxon>
        <taxon>Streptophyta</taxon>
        <taxon>Embryophyta</taxon>
        <taxon>Tracheophyta</taxon>
        <taxon>Spermatophyta</taxon>
        <taxon>Magnoliopsida</taxon>
        <taxon>eudicotyledons</taxon>
        <taxon>Gunneridae</taxon>
        <taxon>Pentapetalae</taxon>
        <taxon>rosids</taxon>
        <taxon>fabids</taxon>
        <taxon>Fabales</taxon>
        <taxon>Quillajaceae</taxon>
        <taxon>Quillaja</taxon>
    </lineage>
</organism>
<feature type="compositionally biased region" description="Polar residues" evidence="1">
    <location>
        <begin position="161"/>
        <end position="170"/>
    </location>
</feature>